<keyword evidence="3" id="KW-1185">Reference proteome</keyword>
<dbReference type="WBParaSite" id="BPAG_0000246301-mRNA-1">
    <property type="protein sequence ID" value="BPAG_0000246301-mRNA-1"/>
    <property type="gene ID" value="BPAG_0000246301"/>
</dbReference>
<gene>
    <name evidence="2" type="ORF">BPAG_LOCUS2433</name>
</gene>
<sequence length="71" mass="7933">MQQDIYKVMSVFGQADSGYRNEGTGIGLPLSKKLVELMGGTFNIKSEAKLGTTITLNFFYEEQTCEDLIDF</sequence>
<proteinExistence type="predicted"/>
<reference evidence="4" key="1">
    <citation type="submission" date="2017-02" db="UniProtKB">
        <authorList>
            <consortium name="WormBaseParasite"/>
        </authorList>
    </citation>
    <scope>IDENTIFICATION</scope>
</reference>
<dbReference type="AlphaFoldDB" id="A0A0N4T2N3"/>
<protein>
    <submittedName>
        <fullName evidence="4">HATPase_c domain-containing protein</fullName>
    </submittedName>
</protein>
<evidence type="ECO:0000313" key="2">
    <source>
        <dbReference type="EMBL" id="VDN83619.1"/>
    </source>
</evidence>
<evidence type="ECO:0000259" key="1">
    <source>
        <dbReference type="Pfam" id="PF02518"/>
    </source>
</evidence>
<name>A0A0N4T2N3_BRUPA</name>
<organism evidence="4">
    <name type="scientific">Brugia pahangi</name>
    <name type="common">Filarial nematode worm</name>
    <dbReference type="NCBI Taxonomy" id="6280"/>
    <lineage>
        <taxon>Eukaryota</taxon>
        <taxon>Metazoa</taxon>
        <taxon>Ecdysozoa</taxon>
        <taxon>Nematoda</taxon>
        <taxon>Chromadorea</taxon>
        <taxon>Rhabditida</taxon>
        <taxon>Spirurina</taxon>
        <taxon>Spiruromorpha</taxon>
        <taxon>Filarioidea</taxon>
        <taxon>Onchocercidae</taxon>
        <taxon>Brugia</taxon>
    </lineage>
</organism>
<evidence type="ECO:0000313" key="3">
    <source>
        <dbReference type="Proteomes" id="UP000278627"/>
    </source>
</evidence>
<dbReference type="Pfam" id="PF02518">
    <property type="entry name" value="HATPase_c"/>
    <property type="match status" value="1"/>
</dbReference>
<accession>A0A0N4T2N3</accession>
<dbReference type="InterPro" id="IPR036890">
    <property type="entry name" value="HATPase_C_sf"/>
</dbReference>
<dbReference type="Gene3D" id="3.30.565.10">
    <property type="entry name" value="Histidine kinase-like ATPase, C-terminal domain"/>
    <property type="match status" value="1"/>
</dbReference>
<reference evidence="2 3" key="2">
    <citation type="submission" date="2018-11" db="EMBL/GenBank/DDBJ databases">
        <authorList>
            <consortium name="Pathogen Informatics"/>
        </authorList>
    </citation>
    <scope>NUCLEOTIDE SEQUENCE [LARGE SCALE GENOMIC DNA]</scope>
</reference>
<evidence type="ECO:0000313" key="4">
    <source>
        <dbReference type="WBParaSite" id="BPAG_0000246301-mRNA-1"/>
    </source>
</evidence>
<dbReference type="Proteomes" id="UP000278627">
    <property type="component" value="Unassembled WGS sequence"/>
</dbReference>
<feature type="domain" description="Histidine kinase/HSP90-like ATPase" evidence="1">
    <location>
        <begin position="8"/>
        <end position="58"/>
    </location>
</feature>
<dbReference type="SUPFAM" id="SSF55874">
    <property type="entry name" value="ATPase domain of HSP90 chaperone/DNA topoisomerase II/histidine kinase"/>
    <property type="match status" value="1"/>
</dbReference>
<dbReference type="EMBL" id="UZAD01000355">
    <property type="protein sequence ID" value="VDN83619.1"/>
    <property type="molecule type" value="Genomic_DNA"/>
</dbReference>
<dbReference type="InterPro" id="IPR003594">
    <property type="entry name" value="HATPase_dom"/>
</dbReference>